<evidence type="ECO:0000313" key="3">
    <source>
        <dbReference type="EMBL" id="OGG73573.1"/>
    </source>
</evidence>
<dbReference type="EMBL" id="MFLU01000016">
    <property type="protein sequence ID" value="OGG73573.1"/>
    <property type="molecule type" value="Genomic_DNA"/>
</dbReference>
<evidence type="ECO:0000256" key="1">
    <source>
        <dbReference type="SAM" id="Phobius"/>
    </source>
</evidence>
<accession>A0A1F6EIV4</accession>
<name>A0A1F6EIV4_9BACT</name>
<dbReference type="InterPro" id="IPR029044">
    <property type="entry name" value="Nucleotide-diphossugar_trans"/>
</dbReference>
<protein>
    <recommendedName>
        <fullName evidence="2">Glycosyltransferase 2-like domain-containing protein</fullName>
    </recommendedName>
</protein>
<dbReference type="InterPro" id="IPR050256">
    <property type="entry name" value="Glycosyltransferase_2"/>
</dbReference>
<dbReference type="Proteomes" id="UP000178587">
    <property type="component" value="Unassembled WGS sequence"/>
</dbReference>
<dbReference type="PANTHER" id="PTHR48090">
    <property type="entry name" value="UNDECAPRENYL-PHOSPHATE 4-DEOXY-4-FORMAMIDO-L-ARABINOSE TRANSFERASE-RELATED"/>
    <property type="match status" value="1"/>
</dbReference>
<keyword evidence="1" id="KW-1133">Transmembrane helix</keyword>
<evidence type="ECO:0000259" key="2">
    <source>
        <dbReference type="Pfam" id="PF00535"/>
    </source>
</evidence>
<keyword evidence="1" id="KW-0812">Transmembrane</keyword>
<feature type="domain" description="Glycosyltransferase 2-like" evidence="2">
    <location>
        <begin position="7"/>
        <end position="168"/>
    </location>
</feature>
<dbReference type="STRING" id="1798507.A3A34_02760"/>
<comment type="caution">
    <text evidence="3">The sequence shown here is derived from an EMBL/GenBank/DDBJ whole genome shotgun (WGS) entry which is preliminary data.</text>
</comment>
<evidence type="ECO:0000313" key="4">
    <source>
        <dbReference type="Proteomes" id="UP000178587"/>
    </source>
</evidence>
<reference evidence="3 4" key="1">
    <citation type="journal article" date="2016" name="Nat. Commun.">
        <title>Thousands of microbial genomes shed light on interconnected biogeochemical processes in an aquifer system.</title>
        <authorList>
            <person name="Anantharaman K."/>
            <person name="Brown C.T."/>
            <person name="Hug L.A."/>
            <person name="Sharon I."/>
            <person name="Castelle C.J."/>
            <person name="Probst A.J."/>
            <person name="Thomas B.C."/>
            <person name="Singh A."/>
            <person name="Wilkins M.J."/>
            <person name="Karaoz U."/>
            <person name="Brodie E.L."/>
            <person name="Williams K.H."/>
            <person name="Hubbard S.S."/>
            <person name="Banfield J.F."/>
        </authorList>
    </citation>
    <scope>NUCLEOTIDE SEQUENCE [LARGE SCALE GENOMIC DNA]</scope>
</reference>
<keyword evidence="1" id="KW-0472">Membrane</keyword>
<dbReference type="InterPro" id="IPR001173">
    <property type="entry name" value="Glyco_trans_2-like"/>
</dbReference>
<feature type="transmembrane region" description="Helical" evidence="1">
    <location>
        <begin position="215"/>
        <end position="235"/>
    </location>
</feature>
<gene>
    <name evidence="3" type="ORF">A3A34_02760</name>
</gene>
<organism evidence="3 4">
    <name type="scientific">Candidatus Kaiserbacteria bacterium RIFCSPLOWO2_01_FULL_50_24</name>
    <dbReference type="NCBI Taxonomy" id="1798507"/>
    <lineage>
        <taxon>Bacteria</taxon>
        <taxon>Candidatus Kaiseribacteriota</taxon>
    </lineage>
</organism>
<sequence length="247" mass="28075">MEPRLDIVVPVYNERENFETLYRHICTLVRSPWRMTVVYDFPEDTTLMVVRPLSESDQRIRLLKNDGKGALSAIKTGFHAAEAPATLLLMVDDPPEIIEKIDAMVERMRETNSAVVAASRYMVGGAHHGGSFLKGFLSRMAGLSLHFLIRLPTHDATYATKLFRTSFLHATPIESTRGFTYALELTLKAYLKDERISEVPVVWTERTQGTSRFALFGWLGSYLYWYIWGIARYLFSGVSARPQGGYL</sequence>
<dbReference type="Gene3D" id="3.90.550.10">
    <property type="entry name" value="Spore Coat Polysaccharide Biosynthesis Protein SpsA, Chain A"/>
    <property type="match status" value="1"/>
</dbReference>
<dbReference type="SUPFAM" id="SSF53448">
    <property type="entry name" value="Nucleotide-diphospho-sugar transferases"/>
    <property type="match status" value="1"/>
</dbReference>
<dbReference type="Pfam" id="PF00535">
    <property type="entry name" value="Glycos_transf_2"/>
    <property type="match status" value="1"/>
</dbReference>
<dbReference type="PANTHER" id="PTHR48090:SF6">
    <property type="entry name" value="SLR5056 PROTEIN"/>
    <property type="match status" value="1"/>
</dbReference>
<dbReference type="AlphaFoldDB" id="A0A1F6EIV4"/>
<proteinExistence type="predicted"/>